<evidence type="ECO:0000256" key="2">
    <source>
        <dbReference type="ARBA" id="ARBA00022525"/>
    </source>
</evidence>
<dbReference type="PANTHER" id="PTHR13723:SF304">
    <property type="entry name" value="A DISINTEGRIN AND METALLOPROTEINASE WITH THROMBOSPONDIN MOTIFS 2-LIKE PROTEIN"/>
    <property type="match status" value="1"/>
</dbReference>
<dbReference type="GO" id="GO:0030198">
    <property type="term" value="P:extracellular matrix organization"/>
    <property type="evidence" value="ECO:0007669"/>
    <property type="project" value="InterPro"/>
</dbReference>
<dbReference type="GO" id="GO:0006508">
    <property type="term" value="P:proteolysis"/>
    <property type="evidence" value="ECO:0007669"/>
    <property type="project" value="UniProtKB-KW"/>
</dbReference>
<dbReference type="GO" id="GO:0004222">
    <property type="term" value="F:metalloendopeptidase activity"/>
    <property type="evidence" value="ECO:0007669"/>
    <property type="project" value="InterPro"/>
</dbReference>
<dbReference type="Proteomes" id="UP000822476">
    <property type="component" value="Unassembled WGS sequence"/>
</dbReference>
<dbReference type="Pfam" id="PF00090">
    <property type="entry name" value="TSP_1"/>
    <property type="match status" value="1"/>
</dbReference>
<comment type="subcellular location">
    <subcellularLocation>
        <location evidence="1">Secreted</location>
    </subcellularLocation>
</comment>
<organism evidence="16 17">
    <name type="scientific">Paragonimus skrjabini miyazakii</name>
    <dbReference type="NCBI Taxonomy" id="59628"/>
    <lineage>
        <taxon>Eukaryota</taxon>
        <taxon>Metazoa</taxon>
        <taxon>Spiralia</taxon>
        <taxon>Lophotrochozoa</taxon>
        <taxon>Platyhelminthes</taxon>
        <taxon>Trematoda</taxon>
        <taxon>Digenea</taxon>
        <taxon>Plagiorchiida</taxon>
        <taxon>Troglotremata</taxon>
        <taxon>Troglotrematidae</taxon>
        <taxon>Paragonimus</taxon>
    </lineage>
</organism>
<evidence type="ECO:0000256" key="12">
    <source>
        <dbReference type="PROSITE-ProRule" id="PRU00276"/>
    </source>
</evidence>
<feature type="binding site" evidence="10">
    <location>
        <position position="269"/>
    </location>
    <ligand>
        <name>Ca(2+)</name>
        <dbReference type="ChEBI" id="CHEBI:29108"/>
        <label>2</label>
    </ligand>
</feature>
<accession>A0A8S9YRV9</accession>
<dbReference type="InterPro" id="IPR050439">
    <property type="entry name" value="ADAMTS_ADAMTS-like"/>
</dbReference>
<keyword evidence="8 11" id="KW-1015">Disulfide bond</keyword>
<evidence type="ECO:0000256" key="4">
    <source>
        <dbReference type="ARBA" id="ARBA00022723"/>
    </source>
</evidence>
<dbReference type="Gene3D" id="2.20.100.10">
    <property type="entry name" value="Thrombospondin type-1 (TSP1) repeat"/>
    <property type="match status" value="1"/>
</dbReference>
<gene>
    <name evidence="16" type="ORF">EG68_07126</name>
</gene>
<feature type="disulfide bond" evidence="11">
    <location>
        <begin position="293"/>
        <end position="318"/>
    </location>
</feature>
<dbReference type="SUPFAM" id="SSF55486">
    <property type="entry name" value="Metalloproteases ('zincins'), catalytic domain"/>
    <property type="match status" value="1"/>
</dbReference>
<protein>
    <recommendedName>
        <fullName evidence="15">Peptidase M12B domain-containing protein</fullName>
    </recommendedName>
</protein>
<feature type="binding site" evidence="10">
    <location>
        <position position="64"/>
    </location>
    <ligand>
        <name>Ca(2+)</name>
        <dbReference type="ChEBI" id="CHEBI:29108"/>
        <label>1</label>
    </ligand>
</feature>
<name>A0A8S9YRV9_9TREM</name>
<evidence type="ECO:0000256" key="10">
    <source>
        <dbReference type="PIRSR" id="PIRSR613273-2"/>
    </source>
</evidence>
<feature type="binding site" evidence="10">
    <location>
        <position position="217"/>
    </location>
    <ligand>
        <name>Zn(2+)</name>
        <dbReference type="ChEBI" id="CHEBI:29105"/>
        <note>catalytic</note>
    </ligand>
</feature>
<dbReference type="SMART" id="SM00209">
    <property type="entry name" value="TSP1"/>
    <property type="match status" value="1"/>
</dbReference>
<keyword evidence="3" id="KW-0645">Protease</keyword>
<evidence type="ECO:0000256" key="14">
    <source>
        <dbReference type="SAM" id="SignalP"/>
    </source>
</evidence>
<feature type="signal peptide" evidence="14">
    <location>
        <begin position="1"/>
        <end position="18"/>
    </location>
</feature>
<dbReference type="GO" id="GO:0046872">
    <property type="term" value="F:metal ion binding"/>
    <property type="evidence" value="ECO:0007669"/>
    <property type="project" value="UniProtKB-KW"/>
</dbReference>
<dbReference type="GO" id="GO:0005576">
    <property type="term" value="C:extracellular region"/>
    <property type="evidence" value="ECO:0007669"/>
    <property type="project" value="UniProtKB-SubCell"/>
</dbReference>
<dbReference type="PRINTS" id="PR01857">
    <property type="entry name" value="ADAMTSFAMILY"/>
</dbReference>
<dbReference type="InterPro" id="IPR000884">
    <property type="entry name" value="TSP1_rpt"/>
</dbReference>
<evidence type="ECO:0000313" key="17">
    <source>
        <dbReference type="Proteomes" id="UP000822476"/>
    </source>
</evidence>
<dbReference type="AlphaFoldDB" id="A0A8S9YRV9"/>
<dbReference type="Gene3D" id="3.40.1620.60">
    <property type="match status" value="1"/>
</dbReference>
<keyword evidence="14" id="KW-0732">Signal</keyword>
<evidence type="ECO:0000256" key="6">
    <source>
        <dbReference type="ARBA" id="ARBA00022833"/>
    </source>
</evidence>
<feature type="disulfide bond" evidence="11">
    <location>
        <begin position="313"/>
        <end position="347"/>
    </location>
</feature>
<evidence type="ECO:0000259" key="15">
    <source>
        <dbReference type="PROSITE" id="PS50215"/>
    </source>
</evidence>
<keyword evidence="9" id="KW-0325">Glycoprotein</keyword>
<evidence type="ECO:0000256" key="1">
    <source>
        <dbReference type="ARBA" id="ARBA00004613"/>
    </source>
</evidence>
<dbReference type="Pfam" id="PF17771">
    <property type="entry name" value="ADAMTS_CR_2"/>
    <property type="match status" value="1"/>
</dbReference>
<feature type="binding site" evidence="10">
    <location>
        <position position="269"/>
    </location>
    <ligand>
        <name>Ca(2+)</name>
        <dbReference type="ChEBI" id="CHEBI:29108"/>
        <label>1</label>
    </ligand>
</feature>
<feature type="domain" description="Peptidase M12B" evidence="15">
    <location>
        <begin position="61"/>
        <end position="271"/>
    </location>
</feature>
<keyword evidence="10" id="KW-0106">Calcium</keyword>
<dbReference type="GO" id="GO:0031012">
    <property type="term" value="C:extracellular matrix"/>
    <property type="evidence" value="ECO:0007669"/>
    <property type="project" value="TreeGrafter"/>
</dbReference>
<dbReference type="InterPro" id="IPR041645">
    <property type="entry name" value="ADAMTS_CR_2"/>
</dbReference>
<dbReference type="PANTHER" id="PTHR13723">
    <property type="entry name" value="ADAMTS A DISINTEGRIN AND METALLOPROTEASE WITH THROMBOSPONDIN MOTIFS PROTEASE"/>
    <property type="match status" value="1"/>
</dbReference>
<dbReference type="InterPro" id="IPR013273">
    <property type="entry name" value="ADAMTS/ADAMTS-like"/>
</dbReference>
<feature type="binding site" evidence="10">
    <location>
        <position position="153"/>
    </location>
    <ligand>
        <name>Ca(2+)</name>
        <dbReference type="ChEBI" id="CHEBI:29108"/>
        <label>1</label>
    </ligand>
</feature>
<comment type="cofactor">
    <cofactor evidence="10">
        <name>Zn(2+)</name>
        <dbReference type="ChEBI" id="CHEBI:29105"/>
    </cofactor>
    <text evidence="10">Binds 1 zinc ion per subunit.</text>
</comment>
<feature type="chain" id="PRO_5035886168" description="Peptidase M12B domain-containing protein" evidence="14">
    <location>
        <begin position="19"/>
        <end position="656"/>
    </location>
</feature>
<keyword evidence="2" id="KW-0964">Secreted</keyword>
<evidence type="ECO:0000256" key="3">
    <source>
        <dbReference type="ARBA" id="ARBA00022670"/>
    </source>
</evidence>
<reference evidence="16" key="1">
    <citation type="submission" date="2019-07" db="EMBL/GenBank/DDBJ databases">
        <title>Annotation for the trematode Paragonimus miyazaki's.</title>
        <authorList>
            <person name="Choi Y.-J."/>
        </authorList>
    </citation>
    <scope>NUCLEOTIDE SEQUENCE</scope>
    <source>
        <strain evidence="16">Japan</strain>
    </source>
</reference>
<keyword evidence="6 10" id="KW-0862">Zinc</keyword>
<dbReference type="InterPro" id="IPR036383">
    <property type="entry name" value="TSP1_rpt_sf"/>
</dbReference>
<feature type="disulfide bond" evidence="11">
    <location>
        <begin position="224"/>
        <end position="250"/>
    </location>
</feature>
<dbReference type="EMBL" id="JTDE01003703">
    <property type="protein sequence ID" value="KAF7255750.1"/>
    <property type="molecule type" value="Genomic_DNA"/>
</dbReference>
<keyword evidence="5" id="KW-0378">Hydrolase</keyword>
<proteinExistence type="predicted"/>
<feature type="disulfide bond" evidence="11">
    <location>
        <begin position="372"/>
        <end position="408"/>
    </location>
</feature>
<dbReference type="OrthoDB" id="6243031at2759"/>
<evidence type="ECO:0000256" key="7">
    <source>
        <dbReference type="ARBA" id="ARBA00023049"/>
    </source>
</evidence>
<sequence>MVHLAGLVCAGLLLFTDCLRQYHSDNVQTNSDDNPGIERETETEEAFWPSSELPSPVHQHYWIETLVFADHTVRQRFNTLGQAQTYVQTLMRMTNDLFHHPSLGANLSLIVREIIWISEKESNELLWGPSLIRSVHRFCNWALVQYYVRYNYDHALFISRNARNIALVPSCRTGEPNVSMMVPIIIHLTDKVEHKNRLTYSYSFILTLIFQSLSVEHDGEGNGCDQSGLTGNIMAPLILSASHNHHWSDCTRLVLKAAINSQKFTCLEDYPIDERKFALREPPGRYWNLDEQCHVLTGSNVSRHCPGVEEHTCQELWCSITGSIDQCDRMLNHGLLDGTSCDPGKECHQGSCTLRPESPSGTRKFFSPWSPCSKVCGLGTQYRTWQFDVNRTTDDQPGTQETAEYRLCMRTQTDNCSSLEDFRAQQCSRFDLYKLRGIYHSWLPYVDYENPCQLKCLSRQTGSILDGSIAVRDGTPCYYTNPDPQCVQSRCIHFDCLGVVNGTAKRDQCGVCEGSGETCRLVVSTITRNITDSDGYRIIYLIPRLARELDIRMISDTHLIGLFDMAEMEFLFHVENGMSASSSVRRVLFHTEFTVRQLEHAGAPRVVHIAAPGPVVGDLALRVRRIPSHQSSENHVTVEIHYRVTSAEYTNSSDVV</sequence>
<dbReference type="InterPro" id="IPR024079">
    <property type="entry name" value="MetalloPept_cat_dom_sf"/>
</dbReference>
<keyword evidence="4 10" id="KW-0479">Metal-binding</keyword>
<dbReference type="SUPFAM" id="SSF82895">
    <property type="entry name" value="TSP-1 type 1 repeat"/>
    <property type="match status" value="1"/>
</dbReference>
<feature type="disulfide bond" evidence="11">
    <location>
        <begin position="341"/>
        <end position="352"/>
    </location>
</feature>
<keyword evidence="7" id="KW-0482">Metalloprotease</keyword>
<keyword evidence="17" id="KW-1185">Reference proteome</keyword>
<evidence type="ECO:0000256" key="5">
    <source>
        <dbReference type="ARBA" id="ARBA00022801"/>
    </source>
</evidence>
<comment type="caution">
    <text evidence="12">Lacks conserved residue(s) required for the propagation of feature annotation.</text>
</comment>
<comment type="caution">
    <text evidence="16">The sequence shown here is derived from an EMBL/GenBank/DDBJ whole genome shotgun (WGS) entry which is preliminary data.</text>
</comment>
<dbReference type="PROSITE" id="PS50215">
    <property type="entry name" value="ADAM_MEPRO"/>
    <property type="match status" value="1"/>
</dbReference>
<evidence type="ECO:0000256" key="9">
    <source>
        <dbReference type="ARBA" id="ARBA00023180"/>
    </source>
</evidence>
<evidence type="ECO:0000256" key="11">
    <source>
        <dbReference type="PIRSR" id="PIRSR613273-3"/>
    </source>
</evidence>
<dbReference type="Gene3D" id="2.60.120.830">
    <property type="match status" value="1"/>
</dbReference>
<evidence type="ECO:0000256" key="13">
    <source>
        <dbReference type="SAM" id="MobiDB-lite"/>
    </source>
</evidence>
<feature type="binding site" evidence="10">
    <location>
        <position position="266"/>
    </location>
    <ligand>
        <name>Ca(2+)</name>
        <dbReference type="ChEBI" id="CHEBI:29108"/>
        <label>1</label>
    </ligand>
</feature>
<feature type="binding site" evidence="10">
    <location>
        <position position="64"/>
    </location>
    <ligand>
        <name>Ca(2+)</name>
        <dbReference type="ChEBI" id="CHEBI:29108"/>
        <label>2</label>
    </ligand>
</feature>
<feature type="region of interest" description="Disordered" evidence="13">
    <location>
        <begin position="26"/>
        <end position="51"/>
    </location>
</feature>
<dbReference type="PROSITE" id="PS50092">
    <property type="entry name" value="TSP1"/>
    <property type="match status" value="1"/>
</dbReference>
<evidence type="ECO:0000313" key="16">
    <source>
        <dbReference type="EMBL" id="KAF7255750.1"/>
    </source>
</evidence>
<dbReference type="Gene3D" id="3.40.390.10">
    <property type="entry name" value="Collagenase (Catalytic Domain)"/>
    <property type="match status" value="1"/>
</dbReference>
<dbReference type="InterPro" id="IPR001590">
    <property type="entry name" value="Peptidase_M12B"/>
</dbReference>
<evidence type="ECO:0000256" key="8">
    <source>
        <dbReference type="ARBA" id="ARBA00023157"/>
    </source>
</evidence>